<comment type="caution">
    <text evidence="1">The sequence shown here is derived from an EMBL/GenBank/DDBJ whole genome shotgun (WGS) entry which is preliminary data.</text>
</comment>
<proteinExistence type="predicted"/>
<dbReference type="AlphaFoldDB" id="A0A7W7HU41"/>
<keyword evidence="2" id="KW-1185">Reference proteome</keyword>
<organism evidence="1 2">
    <name type="scientific">Actinoplanes digitatis</name>
    <dbReference type="NCBI Taxonomy" id="1868"/>
    <lineage>
        <taxon>Bacteria</taxon>
        <taxon>Bacillati</taxon>
        <taxon>Actinomycetota</taxon>
        <taxon>Actinomycetes</taxon>
        <taxon>Micromonosporales</taxon>
        <taxon>Micromonosporaceae</taxon>
        <taxon>Actinoplanes</taxon>
    </lineage>
</organism>
<accession>A0A7W7HU41</accession>
<dbReference type="RefSeq" id="WP_203709696.1">
    <property type="nucleotide sequence ID" value="NZ_BOMK01000078.1"/>
</dbReference>
<protein>
    <submittedName>
        <fullName evidence="1">Uncharacterized protein</fullName>
    </submittedName>
</protein>
<dbReference type="Proteomes" id="UP000578112">
    <property type="component" value="Unassembled WGS sequence"/>
</dbReference>
<dbReference type="EMBL" id="JACHNH010000001">
    <property type="protein sequence ID" value="MBB4760817.1"/>
    <property type="molecule type" value="Genomic_DNA"/>
</dbReference>
<gene>
    <name evidence="1" type="ORF">BJ971_001373</name>
</gene>
<evidence type="ECO:0000313" key="2">
    <source>
        <dbReference type="Proteomes" id="UP000578112"/>
    </source>
</evidence>
<reference evidence="1 2" key="1">
    <citation type="submission" date="2020-08" db="EMBL/GenBank/DDBJ databases">
        <title>Sequencing the genomes of 1000 actinobacteria strains.</title>
        <authorList>
            <person name="Klenk H.-P."/>
        </authorList>
    </citation>
    <scope>NUCLEOTIDE SEQUENCE [LARGE SCALE GENOMIC DNA]</scope>
    <source>
        <strain evidence="1 2">DSM 43149</strain>
    </source>
</reference>
<sequence length="208" mass="22552">MTHASPPDLSVLHAVRVKGMADDAAVALRTGLDLDTTTELLEDFEAYGWVTRAEFGGTSGWTLTERGRAEDARKLGEELDRAGARTAVEQAHKEFEVLNGRLVKACTDWQLRPAEGNRLASNDHSDPQWDGRVLGELTAIGGELTALIGGLTGVLTRFDGYHERFETGLARARAGEGQWVTGVGVASCHSVWMELHEDLLSTLGLQRG</sequence>
<name>A0A7W7HU41_9ACTN</name>
<evidence type="ECO:0000313" key="1">
    <source>
        <dbReference type="EMBL" id="MBB4760817.1"/>
    </source>
</evidence>